<feature type="domain" description="BPTI/Kunitz inhibitor" evidence="9">
    <location>
        <begin position="27"/>
        <end position="80"/>
    </location>
</feature>
<dbReference type="Proteomes" id="UP000035681">
    <property type="component" value="Unplaced"/>
</dbReference>
<dbReference type="SMART" id="SM00131">
    <property type="entry name" value="KU"/>
    <property type="match status" value="2"/>
</dbReference>
<feature type="compositionally biased region" description="Basic and acidic residues" evidence="6">
    <location>
        <begin position="348"/>
        <end position="368"/>
    </location>
</feature>
<feature type="domain" description="BPTI/Kunitz inhibitor" evidence="9">
    <location>
        <begin position="136"/>
        <end position="189"/>
    </location>
</feature>
<dbReference type="InterPro" id="IPR006150">
    <property type="entry name" value="Cys_repeat_1"/>
</dbReference>
<feature type="transmembrane region" description="Helical" evidence="7">
    <location>
        <begin position="241"/>
        <end position="263"/>
    </location>
</feature>
<evidence type="ECO:0000256" key="8">
    <source>
        <dbReference type="SAM" id="SignalP"/>
    </source>
</evidence>
<sequence>MFFLKKIIILLFFVLHFNYCDGKPERCQLPRDAGVTCENSSQGKKYYFDKNSGVCQFFIYKGCQGNENKFDTIEECKEVCGVGKEDQTWVLADKCGSNFLIPNGVYTECRSGRSTCPENHTCSSNGICCPKKSYVCTLEDDNGNFAAGVPDKPRFAWNDAINSCVRFSYYGANGNYNNFPNFQTSPETSNLNQTKSRLTKSKRTHKGSSMKFEAGFITIILFGCTIFIIDIIDKSNSYVRYIINEVILFNIIILLYQWVLLYISSVTREKRALFDEENILETYQPRAYTHGHLFVPDPPTPAEIEAKNAADKKAEAEKNAFIKMRDNHYENMYQKALELSMALEVEDKAKKNSDEKKSIEKVEKENKKSNQSSSDNENSSDKKRKENKTSNTGSDQENSSKEGKNKEAKNERDYIYF</sequence>
<dbReference type="InterPro" id="IPR050098">
    <property type="entry name" value="TFPI/VKTCI-like"/>
</dbReference>
<evidence type="ECO:0000256" key="7">
    <source>
        <dbReference type="SAM" id="Phobius"/>
    </source>
</evidence>
<keyword evidence="4" id="KW-0722">Serine protease inhibitor</keyword>
<dbReference type="PROSITE" id="PS50279">
    <property type="entry name" value="BPTI_KUNITZ_2"/>
    <property type="match status" value="2"/>
</dbReference>
<feature type="chain" id="PRO_5041936124" evidence="8">
    <location>
        <begin position="23"/>
        <end position="417"/>
    </location>
</feature>
<evidence type="ECO:0000256" key="2">
    <source>
        <dbReference type="ARBA" id="ARBA00022525"/>
    </source>
</evidence>
<protein>
    <submittedName>
        <fullName evidence="11">BPTI/Kunitz inhibitor domain-containing protein</fullName>
    </submittedName>
</protein>
<dbReference type="WBParaSite" id="TCONS_00003696.p1">
    <property type="protein sequence ID" value="TCONS_00003696.p1"/>
    <property type="gene ID" value="XLOC_000147"/>
</dbReference>
<proteinExistence type="predicted"/>
<dbReference type="AlphaFoldDB" id="A0AAF5CY87"/>
<dbReference type="PRINTS" id="PR00759">
    <property type="entry name" value="BASICPTASE"/>
</dbReference>
<dbReference type="SMART" id="SM00289">
    <property type="entry name" value="WR1"/>
    <property type="match status" value="1"/>
</dbReference>
<keyword evidence="2" id="KW-0964">Secreted</keyword>
<name>A0AAF5CY87_STRER</name>
<evidence type="ECO:0000259" key="9">
    <source>
        <dbReference type="PROSITE" id="PS50279"/>
    </source>
</evidence>
<dbReference type="InterPro" id="IPR002223">
    <property type="entry name" value="Kunitz_BPTI"/>
</dbReference>
<keyword evidence="7" id="KW-0812">Transmembrane</keyword>
<accession>A0AAF5CY87</accession>
<dbReference type="InterPro" id="IPR036880">
    <property type="entry name" value="Kunitz_BPTI_sf"/>
</dbReference>
<dbReference type="PANTHER" id="PTHR10083:SF381">
    <property type="entry name" value="BPTI_KUNITZ INHIBITOR DOMAIN-CONTAINING PROTEIN"/>
    <property type="match status" value="1"/>
</dbReference>
<keyword evidence="5" id="KW-1015">Disulfide bond</keyword>
<feature type="transmembrane region" description="Helical" evidence="7">
    <location>
        <begin position="212"/>
        <end position="229"/>
    </location>
</feature>
<evidence type="ECO:0000313" key="11">
    <source>
        <dbReference type="WBParaSite" id="TCONS_00003696.p1"/>
    </source>
</evidence>
<dbReference type="InterPro" id="IPR020901">
    <property type="entry name" value="Prtase_inh_Kunz-CS"/>
</dbReference>
<dbReference type="Gene3D" id="4.10.410.10">
    <property type="entry name" value="Pancreatic trypsin inhibitor Kunitz domain"/>
    <property type="match status" value="2"/>
</dbReference>
<keyword evidence="7" id="KW-1133">Transmembrane helix</keyword>
<feature type="compositionally biased region" description="Basic and acidic residues" evidence="6">
    <location>
        <begin position="398"/>
        <end position="417"/>
    </location>
</feature>
<evidence type="ECO:0000256" key="5">
    <source>
        <dbReference type="ARBA" id="ARBA00023157"/>
    </source>
</evidence>
<dbReference type="PANTHER" id="PTHR10083">
    <property type="entry name" value="KUNITZ-TYPE PROTEASE INHIBITOR-RELATED"/>
    <property type="match status" value="1"/>
</dbReference>
<dbReference type="Pfam" id="PF00014">
    <property type="entry name" value="Kunitz_BPTI"/>
    <property type="match status" value="2"/>
</dbReference>
<dbReference type="GO" id="GO:0005615">
    <property type="term" value="C:extracellular space"/>
    <property type="evidence" value="ECO:0007669"/>
    <property type="project" value="TreeGrafter"/>
</dbReference>
<feature type="compositionally biased region" description="Basic and acidic residues" evidence="6">
    <location>
        <begin position="379"/>
        <end position="388"/>
    </location>
</feature>
<keyword evidence="8" id="KW-0732">Signal</keyword>
<keyword evidence="10" id="KW-1185">Reference proteome</keyword>
<dbReference type="GO" id="GO:0004867">
    <property type="term" value="F:serine-type endopeptidase inhibitor activity"/>
    <property type="evidence" value="ECO:0007669"/>
    <property type="project" value="UniProtKB-KW"/>
</dbReference>
<dbReference type="CDD" id="cd00109">
    <property type="entry name" value="Kunitz-type"/>
    <property type="match status" value="1"/>
</dbReference>
<evidence type="ECO:0000256" key="6">
    <source>
        <dbReference type="SAM" id="MobiDB-lite"/>
    </source>
</evidence>
<organism evidence="10 11">
    <name type="scientific">Strongyloides stercoralis</name>
    <name type="common">Threadworm</name>
    <dbReference type="NCBI Taxonomy" id="6248"/>
    <lineage>
        <taxon>Eukaryota</taxon>
        <taxon>Metazoa</taxon>
        <taxon>Ecdysozoa</taxon>
        <taxon>Nematoda</taxon>
        <taxon>Chromadorea</taxon>
        <taxon>Rhabditida</taxon>
        <taxon>Tylenchina</taxon>
        <taxon>Panagrolaimomorpha</taxon>
        <taxon>Strongyloidoidea</taxon>
        <taxon>Strongyloididae</taxon>
        <taxon>Strongyloides</taxon>
    </lineage>
</organism>
<comment type="subcellular location">
    <subcellularLocation>
        <location evidence="1">Secreted</location>
    </subcellularLocation>
</comment>
<evidence type="ECO:0000313" key="10">
    <source>
        <dbReference type="Proteomes" id="UP000035681"/>
    </source>
</evidence>
<keyword evidence="7" id="KW-0472">Membrane</keyword>
<dbReference type="SUPFAM" id="SSF57362">
    <property type="entry name" value="BPTI-like"/>
    <property type="match status" value="2"/>
</dbReference>
<dbReference type="PROSITE" id="PS00280">
    <property type="entry name" value="BPTI_KUNITZ_1"/>
    <property type="match status" value="1"/>
</dbReference>
<evidence type="ECO:0000256" key="1">
    <source>
        <dbReference type="ARBA" id="ARBA00004613"/>
    </source>
</evidence>
<keyword evidence="3" id="KW-0646">Protease inhibitor</keyword>
<evidence type="ECO:0000256" key="3">
    <source>
        <dbReference type="ARBA" id="ARBA00022690"/>
    </source>
</evidence>
<feature type="region of interest" description="Disordered" evidence="6">
    <location>
        <begin position="348"/>
        <end position="417"/>
    </location>
</feature>
<evidence type="ECO:0000256" key="4">
    <source>
        <dbReference type="ARBA" id="ARBA00022900"/>
    </source>
</evidence>
<feature type="signal peptide" evidence="8">
    <location>
        <begin position="1"/>
        <end position="22"/>
    </location>
</feature>
<reference evidence="11" key="1">
    <citation type="submission" date="2024-02" db="UniProtKB">
        <authorList>
            <consortium name="WormBaseParasite"/>
        </authorList>
    </citation>
    <scope>IDENTIFICATION</scope>
</reference>